<keyword evidence="2" id="KW-1185">Reference proteome</keyword>
<organism evidence="1 2">
    <name type="scientific">Ferrimonas lipolytica</name>
    <dbReference type="NCBI Taxonomy" id="2724191"/>
    <lineage>
        <taxon>Bacteria</taxon>
        <taxon>Pseudomonadati</taxon>
        <taxon>Pseudomonadota</taxon>
        <taxon>Gammaproteobacteria</taxon>
        <taxon>Alteromonadales</taxon>
        <taxon>Ferrimonadaceae</taxon>
        <taxon>Ferrimonas</taxon>
    </lineage>
</organism>
<accession>A0A6H1UE31</accession>
<proteinExistence type="predicted"/>
<dbReference type="AlphaFoldDB" id="A0A6H1UE31"/>
<reference evidence="1 2" key="1">
    <citation type="submission" date="2020-04" db="EMBL/GenBank/DDBJ databases">
        <title>Ferrimonas sp. S7 isolated from sea water.</title>
        <authorList>
            <person name="Bae S.S."/>
            <person name="Baek K."/>
        </authorList>
    </citation>
    <scope>NUCLEOTIDE SEQUENCE [LARGE SCALE GENOMIC DNA]</scope>
    <source>
        <strain evidence="1 2">S7</strain>
    </source>
</reference>
<dbReference type="KEGG" id="fes:HER31_11040"/>
<dbReference type="Proteomes" id="UP000501602">
    <property type="component" value="Chromosome"/>
</dbReference>
<name>A0A6H1UE31_9GAMM</name>
<dbReference type="EMBL" id="CP051180">
    <property type="protein sequence ID" value="QIZ77367.1"/>
    <property type="molecule type" value="Genomic_DNA"/>
</dbReference>
<evidence type="ECO:0000313" key="2">
    <source>
        <dbReference type="Proteomes" id="UP000501602"/>
    </source>
</evidence>
<protein>
    <submittedName>
        <fullName evidence="1">Uncharacterized protein</fullName>
    </submittedName>
</protein>
<sequence>MAVLYLFDTTPAEWDDALFASALTPLAQYQRLSTFIGLLIGSAPLHKYVLLGLLLSG</sequence>
<evidence type="ECO:0000313" key="1">
    <source>
        <dbReference type="EMBL" id="QIZ77367.1"/>
    </source>
</evidence>
<gene>
    <name evidence="1" type="ORF">HER31_11040</name>
</gene>